<evidence type="ECO:0000256" key="1">
    <source>
        <dbReference type="ARBA" id="ARBA00001962"/>
    </source>
</evidence>
<dbReference type="AlphaFoldDB" id="A0AA89C0M3"/>
<dbReference type="InterPro" id="IPR037523">
    <property type="entry name" value="VOC_core"/>
</dbReference>
<protein>
    <recommendedName>
        <fullName evidence="7">VOC domain-containing protein</fullName>
    </recommendedName>
</protein>
<evidence type="ECO:0000256" key="3">
    <source>
        <dbReference type="ARBA" id="ARBA00022723"/>
    </source>
</evidence>
<evidence type="ECO:0000256" key="2">
    <source>
        <dbReference type="ARBA" id="ARBA00005877"/>
    </source>
</evidence>
<proteinExistence type="inferred from homology"/>
<dbReference type="GO" id="GO:0046872">
    <property type="term" value="F:metal ion binding"/>
    <property type="evidence" value="ECO:0007669"/>
    <property type="project" value="UniProtKB-KW"/>
</dbReference>
<organism evidence="8 9">
    <name type="scientific">Pinctada imbricata</name>
    <name type="common">Atlantic pearl-oyster</name>
    <name type="synonym">Pinctada martensii</name>
    <dbReference type="NCBI Taxonomy" id="66713"/>
    <lineage>
        <taxon>Eukaryota</taxon>
        <taxon>Metazoa</taxon>
        <taxon>Spiralia</taxon>
        <taxon>Lophotrochozoa</taxon>
        <taxon>Mollusca</taxon>
        <taxon>Bivalvia</taxon>
        <taxon>Autobranchia</taxon>
        <taxon>Pteriomorphia</taxon>
        <taxon>Pterioida</taxon>
        <taxon>Pterioidea</taxon>
        <taxon>Pteriidae</taxon>
        <taxon>Pinctada</taxon>
    </lineage>
</organism>
<keyword evidence="9" id="KW-1185">Reference proteome</keyword>
<sequence length="404" mass="45664">IHMERLHHVEFAVNNGELYLNRFKSQYGFDLIASRSCRHKKQWVVQSGKAIFLLTEFYPVDLQSHVQEAYATHYQDVLSSDPYFSPNTENDIYSNKLETAFNVALKVQNVRQTLETAVKGGAVVLREPSVIKDERGAIELAVIKSCIGNVVHTLIDDKQYNGVFLPLFNEHCSCKNIESQNFIVSHMDHIAFVCSRGSTSSILKWYENCFKMHRFFINSDENAEEGFMIKDTGIGLRMKAMEYWHCSETGLKSCNAEKESDGVKFVLVESLEGQGLNQVDVFLGDHNGPGVQHIGLYTNNIIEAVSLLESWTEIEEVGIDVDILKENGILLDTEADPGVTSDSDRESDTSDNPRYLMQKFTKPLFSKRTFFLELIERVGARGFGAGNITALWRAVQAYMTQGDK</sequence>
<dbReference type="Gene3D" id="3.10.180.10">
    <property type="entry name" value="2,3-Dihydroxybiphenyl 1,2-Dioxygenase, domain 1"/>
    <property type="match status" value="2"/>
</dbReference>
<evidence type="ECO:0000259" key="7">
    <source>
        <dbReference type="PROSITE" id="PS51819"/>
    </source>
</evidence>
<gene>
    <name evidence="8" type="ORF">FSP39_006056</name>
</gene>
<dbReference type="SUPFAM" id="SSF54593">
    <property type="entry name" value="Glyoxalase/Bleomycin resistance protein/Dihydroxybiphenyl dioxygenase"/>
    <property type="match status" value="1"/>
</dbReference>
<feature type="region of interest" description="Disordered" evidence="6">
    <location>
        <begin position="334"/>
        <end position="353"/>
    </location>
</feature>
<reference evidence="8" key="1">
    <citation type="submission" date="2019-08" db="EMBL/GenBank/DDBJ databases">
        <title>The improved chromosome-level genome for the pearl oyster Pinctada fucata martensii using PacBio sequencing and Hi-C.</title>
        <authorList>
            <person name="Zheng Z."/>
        </authorList>
    </citation>
    <scope>NUCLEOTIDE SEQUENCE</scope>
    <source>
        <strain evidence="8">ZZ-2019</strain>
        <tissue evidence="8">Adductor muscle</tissue>
    </source>
</reference>
<dbReference type="InterPro" id="IPR041736">
    <property type="entry name" value="4OHPhenylPyrv_dOase_N"/>
</dbReference>
<dbReference type="EMBL" id="VSWD01000008">
    <property type="protein sequence ID" value="KAK3094773.1"/>
    <property type="molecule type" value="Genomic_DNA"/>
</dbReference>
<evidence type="ECO:0000313" key="9">
    <source>
        <dbReference type="Proteomes" id="UP001186944"/>
    </source>
</evidence>
<dbReference type="PANTHER" id="PTHR11959:SF10">
    <property type="entry name" value="4-HYDROXYPHENYLPYRUVATE DIOXYGENASE-LIKE PROTEIN"/>
    <property type="match status" value="1"/>
</dbReference>
<evidence type="ECO:0000256" key="6">
    <source>
        <dbReference type="SAM" id="MobiDB-lite"/>
    </source>
</evidence>
<dbReference type="GO" id="GO:0003868">
    <property type="term" value="F:4-hydroxyphenylpyruvate dioxygenase activity"/>
    <property type="evidence" value="ECO:0007669"/>
    <property type="project" value="InterPro"/>
</dbReference>
<dbReference type="InterPro" id="IPR029068">
    <property type="entry name" value="Glyas_Bleomycin-R_OHBP_Dase"/>
</dbReference>
<comment type="caution">
    <text evidence="8">The sequence shown here is derived from an EMBL/GenBank/DDBJ whole genome shotgun (WGS) entry which is preliminary data.</text>
</comment>
<keyword evidence="4" id="KW-0677">Repeat</keyword>
<dbReference type="CDD" id="cd08342">
    <property type="entry name" value="HPPD_N_like"/>
    <property type="match status" value="1"/>
</dbReference>
<keyword evidence="3" id="KW-0479">Metal-binding</keyword>
<evidence type="ECO:0000313" key="8">
    <source>
        <dbReference type="EMBL" id="KAK3094773.1"/>
    </source>
</evidence>
<accession>A0AA89C0M3</accession>
<evidence type="ECO:0000256" key="4">
    <source>
        <dbReference type="ARBA" id="ARBA00022737"/>
    </source>
</evidence>
<evidence type="ECO:0000256" key="5">
    <source>
        <dbReference type="ARBA" id="ARBA00023004"/>
    </source>
</evidence>
<comment type="similarity">
    <text evidence="2">Belongs to the 4HPPD family.</text>
</comment>
<dbReference type="PANTHER" id="PTHR11959">
    <property type="entry name" value="4-HYDROXYPHENYLPYRUVATE DIOXYGENASE"/>
    <property type="match status" value="1"/>
</dbReference>
<name>A0AA89C0M3_PINIB</name>
<comment type="cofactor">
    <cofactor evidence="1">
        <name>Fe cation</name>
        <dbReference type="ChEBI" id="CHEBI:24875"/>
    </cofactor>
</comment>
<dbReference type="PROSITE" id="PS51819">
    <property type="entry name" value="VOC"/>
    <property type="match status" value="1"/>
</dbReference>
<dbReference type="Proteomes" id="UP001186944">
    <property type="component" value="Unassembled WGS sequence"/>
</dbReference>
<feature type="domain" description="VOC" evidence="7">
    <location>
        <begin position="5"/>
        <end position="157"/>
    </location>
</feature>
<dbReference type="GO" id="GO:0009072">
    <property type="term" value="P:aromatic amino acid metabolic process"/>
    <property type="evidence" value="ECO:0007669"/>
    <property type="project" value="InterPro"/>
</dbReference>
<dbReference type="InterPro" id="IPR005956">
    <property type="entry name" value="4OHPhenylPyrv_dOase"/>
</dbReference>
<feature type="non-terminal residue" evidence="8">
    <location>
        <position position="1"/>
    </location>
</feature>
<keyword evidence="5" id="KW-0408">Iron</keyword>